<evidence type="ECO:0000256" key="5">
    <source>
        <dbReference type="ARBA" id="ARBA00022673"/>
    </source>
</evidence>
<dbReference type="SMART" id="SM00248">
    <property type="entry name" value="ANK"/>
    <property type="match status" value="5"/>
</dbReference>
<feature type="region of interest" description="Disordered" evidence="14">
    <location>
        <begin position="987"/>
        <end position="1007"/>
    </location>
</feature>
<feature type="region of interest" description="Disordered" evidence="14">
    <location>
        <begin position="1163"/>
        <end position="1184"/>
    </location>
</feature>
<feature type="transmembrane region" description="Helical" evidence="15">
    <location>
        <begin position="392"/>
        <end position="412"/>
    </location>
</feature>
<keyword evidence="10" id="KW-0406">Ion transport</keyword>
<feature type="region of interest" description="Disordered" evidence="14">
    <location>
        <begin position="822"/>
        <end position="855"/>
    </location>
</feature>
<evidence type="ECO:0000256" key="2">
    <source>
        <dbReference type="ARBA" id="ARBA00022448"/>
    </source>
</evidence>
<evidence type="ECO:0000256" key="14">
    <source>
        <dbReference type="SAM" id="MobiDB-lite"/>
    </source>
</evidence>
<keyword evidence="11 15" id="KW-0472">Membrane</keyword>
<evidence type="ECO:0000256" key="6">
    <source>
        <dbReference type="ARBA" id="ARBA00022692"/>
    </source>
</evidence>
<feature type="transmembrane region" description="Helical" evidence="15">
    <location>
        <begin position="611"/>
        <end position="632"/>
    </location>
</feature>
<evidence type="ECO:0000256" key="3">
    <source>
        <dbReference type="ARBA" id="ARBA00022475"/>
    </source>
</evidence>
<name>A0A7E5VIW0_TRINI</name>
<dbReference type="Proteomes" id="UP000322000">
    <property type="component" value="Chromosome 5"/>
</dbReference>
<dbReference type="FunFam" id="1.25.40.20:FF:000185">
    <property type="entry name" value="OSMotic avoidance abnormal family member"/>
    <property type="match status" value="1"/>
</dbReference>
<dbReference type="OrthoDB" id="533508at2759"/>
<feature type="transmembrane region" description="Helical" evidence="15">
    <location>
        <begin position="505"/>
        <end position="524"/>
    </location>
</feature>
<proteinExistence type="predicted"/>
<gene>
    <name evidence="18" type="primary">LOC113494232</name>
</gene>
<feature type="compositionally biased region" description="Basic residues" evidence="14">
    <location>
        <begin position="1118"/>
        <end position="1132"/>
    </location>
</feature>
<evidence type="ECO:0000256" key="10">
    <source>
        <dbReference type="ARBA" id="ARBA00023065"/>
    </source>
</evidence>
<dbReference type="InterPro" id="IPR036770">
    <property type="entry name" value="Ankyrin_rpt-contain_sf"/>
</dbReference>
<keyword evidence="3" id="KW-1003">Cell membrane</keyword>
<keyword evidence="5" id="KW-0107">Calcium channel</keyword>
<protein>
    <submittedName>
        <fullName evidence="18">Uncharacterized protein LOC113494232</fullName>
    </submittedName>
</protein>
<evidence type="ECO:0000256" key="11">
    <source>
        <dbReference type="ARBA" id="ARBA00023136"/>
    </source>
</evidence>
<dbReference type="GO" id="GO:0034703">
    <property type="term" value="C:cation channel complex"/>
    <property type="evidence" value="ECO:0007669"/>
    <property type="project" value="UniProtKB-ARBA"/>
</dbReference>
<accession>A0A7E5VIW0</accession>
<dbReference type="InterPro" id="IPR005821">
    <property type="entry name" value="Ion_trans_dom"/>
</dbReference>
<evidence type="ECO:0000256" key="1">
    <source>
        <dbReference type="ARBA" id="ARBA00004651"/>
    </source>
</evidence>
<feature type="transmembrane region" description="Helical" evidence="15">
    <location>
        <begin position="544"/>
        <end position="565"/>
    </location>
</feature>
<dbReference type="FunFam" id="1.10.287.70:FF:000132">
    <property type="entry name" value="OSMotic avoidance abnormal family member"/>
    <property type="match status" value="1"/>
</dbReference>
<dbReference type="SUPFAM" id="SSF48403">
    <property type="entry name" value="Ankyrin repeat"/>
    <property type="match status" value="1"/>
</dbReference>
<feature type="domain" description="Ion transport" evidence="16">
    <location>
        <begin position="484"/>
        <end position="642"/>
    </location>
</feature>
<feature type="compositionally biased region" description="Basic and acidic residues" evidence="14">
    <location>
        <begin position="1175"/>
        <end position="1184"/>
    </location>
</feature>
<sequence>MGEALSKLISAGGVQGGGSVLDRVISQPSSEDHTVLYKLADYKKGGLLLETYTKGGMVAAEKLIKDEFAAYMYAGGRGRVINRAEYLRWKFRDQEQVVLPIEASLSPHDPLAKWEDHTACWQMCYRGALGESLLHVLIICDTKIHTRLARTLVKCFPKLSLDVVEGEEYLGASSLHLAIAYSNNELVQDLVEAGADVNQRAIGSFFLPRDQQRVPPARQTNYEGLAYLGEYPLAWAACCANEGVYNLLCDSGADPDAQDSFGNMILHMVVVCDKLDMFGYALRHPKVPASNGRMNLAGFTPLTLACQLGRASVFREMLELSAKEFWRYSNITCSAYPLNALDTLLPDGRTNWNSALFIILNGTKQEHLNMLDGGIIQRLLEEKWKTFARNKFLKRLLILMLHLFLLSLSVYLRHSSAEADAHPDWGLEITDARSGVRLASELGTIVSTLAYIILQQGDELKNQGLVAYFKQLIHEPAKFIFLISNLLLLACIPARLMRQTMLEEALLIFLLPGCWFLLMFFAGAVKLTGPFVTMIYSMITGDMFTFGIIYTIVLFGFSQSFYFLYKGFPNVQSTLFSSYPTTWMALFQITLGDYSYTDLSMTTYPNLSKTVFAVFMVFVPILLLNMLIAMMGNTYAHVIEQSEKEWVKQWAKIVVSLERSVAQEDAHKYLQEYSIGLGPSDDPRYEVRAVMVIKSKAKTRAKQRKGALTNWKRVGRVTIAELRRRGISGEELRRLMWGRVSISTPTKGPGRRGAAVAPPPLTGPAPAGMAAVTSPAVTSEGGGVAPALSSALNVMAFTELDLPGTTPGTEQKQQQQDKLLVNGTTPPILPQPSPIAPTQPGLPTSNQLHVPPILPPNKSVLEANIGGPIPATPVPIAPTVPTSMAPVVPMGQPMMGVQGQMFGPEINIQKPGTDEVFRDYLFELINLAEGADADGAQLRFLAERAASLDDVPEIDITVTTAAKSARRVVAGAVSGLFGVAAPASAGPAWRRERHDNSDSDPVAESVLLGRASRARRARSASRRAAPPPPHLYVPARSMYLVASESSAVESDAPLDEQASSGNNSALGDVARIKAARPLCILTATGLPGPAQVQHSMLVVGAGSGADVESGAPTESKHVKTRRPKTARTRRNRVSPLPVVETGSPLQPWATAPLSRLSQLIRTSSASTASLNSHTSADESDRQRY</sequence>
<feature type="transmembrane region" description="Helical" evidence="15">
    <location>
        <begin position="479"/>
        <end position="498"/>
    </location>
</feature>
<dbReference type="PROSITE" id="PS50297">
    <property type="entry name" value="ANK_REP_REGION"/>
    <property type="match status" value="1"/>
</dbReference>
<evidence type="ECO:0000256" key="9">
    <source>
        <dbReference type="ARBA" id="ARBA00022989"/>
    </source>
</evidence>
<keyword evidence="9 15" id="KW-1133">Transmembrane helix</keyword>
<evidence type="ECO:0000313" key="17">
    <source>
        <dbReference type="Proteomes" id="UP000322000"/>
    </source>
</evidence>
<dbReference type="Gene3D" id="1.25.40.20">
    <property type="entry name" value="Ankyrin repeat-containing domain"/>
    <property type="match status" value="1"/>
</dbReference>
<evidence type="ECO:0000256" key="8">
    <source>
        <dbReference type="ARBA" id="ARBA00022837"/>
    </source>
</evidence>
<dbReference type="GO" id="GO:0005262">
    <property type="term" value="F:calcium channel activity"/>
    <property type="evidence" value="ECO:0007669"/>
    <property type="project" value="UniProtKB-KW"/>
</dbReference>
<keyword evidence="6 15" id="KW-0812">Transmembrane</keyword>
<feature type="repeat" description="ANK" evidence="13">
    <location>
        <begin position="170"/>
        <end position="202"/>
    </location>
</feature>
<dbReference type="InterPro" id="IPR002110">
    <property type="entry name" value="Ankyrin_rpt"/>
</dbReference>
<dbReference type="CTD" id="31621"/>
<evidence type="ECO:0000256" key="15">
    <source>
        <dbReference type="SAM" id="Phobius"/>
    </source>
</evidence>
<evidence type="ECO:0000256" key="4">
    <source>
        <dbReference type="ARBA" id="ARBA00022568"/>
    </source>
</evidence>
<comment type="subcellular location">
    <subcellularLocation>
        <location evidence="1">Cell membrane</location>
        <topology evidence="1">Multi-pass membrane protein</topology>
    </subcellularLocation>
</comment>
<feature type="region of interest" description="Disordered" evidence="14">
    <location>
        <begin position="1103"/>
        <end position="1148"/>
    </location>
</feature>
<organism evidence="17 18">
    <name type="scientific">Trichoplusia ni</name>
    <name type="common">Cabbage looper</name>
    <dbReference type="NCBI Taxonomy" id="7111"/>
    <lineage>
        <taxon>Eukaryota</taxon>
        <taxon>Metazoa</taxon>
        <taxon>Ecdysozoa</taxon>
        <taxon>Arthropoda</taxon>
        <taxon>Hexapoda</taxon>
        <taxon>Insecta</taxon>
        <taxon>Pterygota</taxon>
        <taxon>Neoptera</taxon>
        <taxon>Endopterygota</taxon>
        <taxon>Lepidoptera</taxon>
        <taxon>Glossata</taxon>
        <taxon>Ditrysia</taxon>
        <taxon>Noctuoidea</taxon>
        <taxon>Noctuidae</taxon>
        <taxon>Plusiinae</taxon>
        <taxon>Trichoplusia</taxon>
    </lineage>
</organism>
<keyword evidence="12" id="KW-0407">Ion channel</keyword>
<dbReference type="GO" id="GO:0098703">
    <property type="term" value="P:calcium ion import across plasma membrane"/>
    <property type="evidence" value="ECO:0007669"/>
    <property type="project" value="TreeGrafter"/>
</dbReference>
<evidence type="ECO:0000313" key="18">
    <source>
        <dbReference type="RefSeq" id="XP_026728278.1"/>
    </source>
</evidence>
<feature type="compositionally biased region" description="Pro residues" evidence="14">
    <location>
        <begin position="827"/>
        <end position="837"/>
    </location>
</feature>
<keyword evidence="8" id="KW-0106">Calcium</keyword>
<feature type="compositionally biased region" description="Polar residues" evidence="14">
    <location>
        <begin position="1163"/>
        <end position="1174"/>
    </location>
</feature>
<reference evidence="18" key="1">
    <citation type="submission" date="2025-08" db="UniProtKB">
        <authorList>
            <consortium name="RefSeq"/>
        </authorList>
    </citation>
    <scope>IDENTIFICATION</scope>
</reference>
<evidence type="ECO:0000259" key="16">
    <source>
        <dbReference type="Pfam" id="PF00520"/>
    </source>
</evidence>
<evidence type="ECO:0000256" key="13">
    <source>
        <dbReference type="PROSITE-ProRule" id="PRU00023"/>
    </source>
</evidence>
<dbReference type="Pfam" id="PF00023">
    <property type="entry name" value="Ank"/>
    <property type="match status" value="1"/>
</dbReference>
<keyword evidence="13" id="KW-0040">ANK repeat</keyword>
<dbReference type="AlphaFoldDB" id="A0A7E5VIW0"/>
<dbReference type="GO" id="GO:0005886">
    <property type="term" value="C:plasma membrane"/>
    <property type="evidence" value="ECO:0007669"/>
    <property type="project" value="UniProtKB-SubCell"/>
</dbReference>
<keyword evidence="2" id="KW-0813">Transport</keyword>
<keyword evidence="4" id="KW-0109">Calcium transport</keyword>
<dbReference type="PANTHER" id="PTHR10582:SF2">
    <property type="entry name" value="INACTIVE"/>
    <property type="match status" value="1"/>
</dbReference>
<dbReference type="PROSITE" id="PS50088">
    <property type="entry name" value="ANK_REPEAT"/>
    <property type="match status" value="1"/>
</dbReference>
<dbReference type="RefSeq" id="XP_026728278.1">
    <property type="nucleotide sequence ID" value="XM_026872477.1"/>
</dbReference>
<dbReference type="KEGG" id="tnl:113494232"/>
<dbReference type="InParanoid" id="A0A7E5VIW0"/>
<evidence type="ECO:0000256" key="12">
    <source>
        <dbReference type="ARBA" id="ARBA00023303"/>
    </source>
</evidence>
<dbReference type="FunCoup" id="A0A7E5VIW0">
    <property type="interactions" value="2"/>
</dbReference>
<evidence type="ECO:0000256" key="7">
    <source>
        <dbReference type="ARBA" id="ARBA00022737"/>
    </source>
</evidence>
<dbReference type="GeneID" id="113494232"/>
<dbReference type="Gene3D" id="1.10.287.70">
    <property type="match status" value="1"/>
</dbReference>
<keyword evidence="7" id="KW-0677">Repeat</keyword>
<dbReference type="InterPro" id="IPR024862">
    <property type="entry name" value="TRPV"/>
</dbReference>
<dbReference type="Pfam" id="PF00520">
    <property type="entry name" value="Ion_trans"/>
    <property type="match status" value="1"/>
</dbReference>
<keyword evidence="17" id="KW-1185">Reference proteome</keyword>
<dbReference type="PANTHER" id="PTHR10582">
    <property type="entry name" value="TRANSIENT RECEPTOR POTENTIAL ION CHANNEL PROTEIN"/>
    <property type="match status" value="1"/>
</dbReference>